<dbReference type="SUPFAM" id="SSF56176">
    <property type="entry name" value="FAD-binding/transporter-associated domain-like"/>
    <property type="match status" value="1"/>
</dbReference>
<feature type="domain" description="FAD-binding PCMH-type" evidence="9">
    <location>
        <begin position="36"/>
        <end position="248"/>
    </location>
</feature>
<evidence type="ECO:0000259" key="9">
    <source>
        <dbReference type="PROSITE" id="PS51387"/>
    </source>
</evidence>
<dbReference type="GO" id="GO:1903457">
    <property type="term" value="P:lactate catabolic process"/>
    <property type="evidence" value="ECO:0007669"/>
    <property type="project" value="TreeGrafter"/>
</dbReference>
<keyword evidence="5" id="KW-0560">Oxidoreductase</keyword>
<keyword evidence="4" id="KW-0274">FAD</keyword>
<keyword evidence="6" id="KW-0408">Iron</keyword>
<evidence type="ECO:0000256" key="5">
    <source>
        <dbReference type="ARBA" id="ARBA00023002"/>
    </source>
</evidence>
<dbReference type="Pfam" id="PF02913">
    <property type="entry name" value="FAD-oxidase_C"/>
    <property type="match status" value="1"/>
</dbReference>
<dbReference type="Pfam" id="PF01565">
    <property type="entry name" value="FAD_binding_4"/>
    <property type="match status" value="1"/>
</dbReference>
<dbReference type="InterPro" id="IPR016169">
    <property type="entry name" value="FAD-bd_PCMH_sub2"/>
</dbReference>
<keyword evidence="11" id="KW-1185">Reference proteome</keyword>
<dbReference type="Pfam" id="PF13183">
    <property type="entry name" value="Fer4_8"/>
    <property type="match status" value="1"/>
</dbReference>
<evidence type="ECO:0000259" key="8">
    <source>
        <dbReference type="PROSITE" id="PS51379"/>
    </source>
</evidence>
<name>A0A8J4DY58_9ACTN</name>
<dbReference type="AlphaFoldDB" id="A0A8J4DY58"/>
<dbReference type="Pfam" id="PF02754">
    <property type="entry name" value="CCG"/>
    <property type="match status" value="1"/>
</dbReference>
<dbReference type="InterPro" id="IPR004017">
    <property type="entry name" value="Cys_rich_dom"/>
</dbReference>
<evidence type="ECO:0000256" key="4">
    <source>
        <dbReference type="ARBA" id="ARBA00022827"/>
    </source>
</evidence>
<reference evidence="10" key="1">
    <citation type="submission" date="2021-01" db="EMBL/GenBank/DDBJ databases">
        <title>Whole genome shotgun sequence of Virgisporangium aurantiacum NBRC 16421.</title>
        <authorList>
            <person name="Komaki H."/>
            <person name="Tamura T."/>
        </authorList>
    </citation>
    <scope>NUCLEOTIDE SEQUENCE</scope>
    <source>
        <strain evidence="10">NBRC 16421</strain>
    </source>
</reference>
<dbReference type="InterPro" id="IPR006094">
    <property type="entry name" value="Oxid_FAD_bind_N"/>
</dbReference>
<dbReference type="PANTHER" id="PTHR11748:SF119">
    <property type="entry name" value="D-2-HYDROXYGLUTARATE DEHYDROGENASE"/>
    <property type="match status" value="1"/>
</dbReference>
<dbReference type="InterPro" id="IPR016166">
    <property type="entry name" value="FAD-bd_PCMH"/>
</dbReference>
<dbReference type="EMBL" id="BOPG01000016">
    <property type="protein sequence ID" value="GIJ55300.1"/>
    <property type="molecule type" value="Genomic_DNA"/>
</dbReference>
<dbReference type="InterPro" id="IPR036318">
    <property type="entry name" value="FAD-bd_PCMH-like_sf"/>
</dbReference>
<evidence type="ECO:0000313" key="10">
    <source>
        <dbReference type="EMBL" id="GIJ55300.1"/>
    </source>
</evidence>
<dbReference type="GO" id="GO:0008720">
    <property type="term" value="F:D-lactate dehydrogenase (NAD+) activity"/>
    <property type="evidence" value="ECO:0007669"/>
    <property type="project" value="TreeGrafter"/>
</dbReference>
<dbReference type="InterPro" id="IPR017900">
    <property type="entry name" value="4Fe4S_Fe_S_CS"/>
</dbReference>
<dbReference type="RefSeq" id="WP_203991917.1">
    <property type="nucleotide sequence ID" value="NZ_BOPG01000016.1"/>
</dbReference>
<dbReference type="Proteomes" id="UP000612585">
    <property type="component" value="Unassembled WGS sequence"/>
</dbReference>
<dbReference type="GO" id="GO:0004458">
    <property type="term" value="F:D-lactate dehydrogenase (cytochrome) activity"/>
    <property type="evidence" value="ECO:0007669"/>
    <property type="project" value="TreeGrafter"/>
</dbReference>
<evidence type="ECO:0000256" key="3">
    <source>
        <dbReference type="ARBA" id="ARBA00022723"/>
    </source>
</evidence>
<dbReference type="InterPro" id="IPR016164">
    <property type="entry name" value="FAD-linked_Oxase-like_C"/>
</dbReference>
<dbReference type="Gene3D" id="3.30.465.10">
    <property type="match status" value="1"/>
</dbReference>
<accession>A0A8J4DY58</accession>
<dbReference type="InterPro" id="IPR017896">
    <property type="entry name" value="4Fe4S_Fe-S-bd"/>
</dbReference>
<dbReference type="SUPFAM" id="SSF46548">
    <property type="entry name" value="alpha-helical ferredoxin"/>
    <property type="match status" value="1"/>
</dbReference>
<feature type="domain" description="4Fe-4S ferredoxin-type" evidence="8">
    <location>
        <begin position="557"/>
        <end position="588"/>
    </location>
</feature>
<keyword evidence="2" id="KW-0285">Flavoprotein</keyword>
<dbReference type="InterPro" id="IPR004113">
    <property type="entry name" value="FAD-bd_oxidored_4_C"/>
</dbReference>
<evidence type="ECO:0000313" key="11">
    <source>
        <dbReference type="Proteomes" id="UP000612585"/>
    </source>
</evidence>
<protein>
    <submittedName>
        <fullName evidence="10">Oxidoreductase</fullName>
    </submittedName>
</protein>
<dbReference type="GO" id="GO:0046872">
    <property type="term" value="F:metal ion binding"/>
    <property type="evidence" value="ECO:0007669"/>
    <property type="project" value="UniProtKB-KW"/>
</dbReference>
<evidence type="ECO:0000256" key="2">
    <source>
        <dbReference type="ARBA" id="ARBA00022630"/>
    </source>
</evidence>
<evidence type="ECO:0000256" key="1">
    <source>
        <dbReference type="ARBA" id="ARBA00001974"/>
    </source>
</evidence>
<dbReference type="PROSITE" id="PS00198">
    <property type="entry name" value="4FE4S_FER_1"/>
    <property type="match status" value="1"/>
</dbReference>
<dbReference type="GO" id="GO:0051536">
    <property type="term" value="F:iron-sulfur cluster binding"/>
    <property type="evidence" value="ECO:0007669"/>
    <property type="project" value="UniProtKB-KW"/>
</dbReference>
<proteinExistence type="predicted"/>
<evidence type="ECO:0000256" key="7">
    <source>
        <dbReference type="ARBA" id="ARBA00023014"/>
    </source>
</evidence>
<sequence>MITADQLAAELRRAGVGQVDTTTRRRAEYSTDASLYRVVPTAVVHPRDADEVAAAIAVCRATGVPFTARGAGTSIAGNAVGPGVVADLRRHLHKIIEIDPDARTARVQPGVVLDTLQAAARPHGLRFGPDPSSHNRCTIGGMVGNNACGTHAMAWGRTADNVRELDAVTGRGERIRATKGTEHHGLPEIVAANLATIRTELGRFSRQVSGYALDHLLPENGADLAKALVGTEGTCAVAVEATLNLVPLPRATALVVLGYPDMAQAADAVPGLLALKPIAIEGLDHRIVDVVRRRKGAVPPLPPGRGWLFVEVTGDDPDQARRAAETIGGTVITDAAQAATLWRIREDGAGLSGTSPAGRPAHAGWEDAAVPPHRLGAYLREFDALLDEHGLTGMPYGHFGDGCVHVRIDFPLDADTRTFETFVTRAARLVAAHGGSMSGEHGDGRARGALLPLMYSERVIAAFEAVKDVFDPDDVLNPGVIVRPRPFTKDLRRPAARDGDFSTAVHRCTGVGKCTADTGGVMCPSYLATRDEKDSTRGRARVLQEMVNGTLVTGGWRAPEVEESLDLCLACKGCASDCPTGVDVATWKAEVLHRRYRRRLRPRTHYSLGWLPRWARLAAIAPAAANRLAGTWIAKRVAGIDPRRPLPRFTRRARVRPSAGTGDPVVLWTDTFTEYFAPEVAAAAVRVLEAAGFAVLTPSQRVCCGLTFTSTGQFGAARRRLRRGLAALEKAVSQAGPGGVAVVGLEPSCVASLRDDARTVLGPDDPVLEVVGRVRTLAELLTARGFEPGRTDRHLLAQPHCHHHAVLGWDADRALLERTGATVTRVPGCCGLAGNFGMDHYDVSVAVAETHLLPAVAGAPDADLLADGFSCRTQLDHLTGRRARHLAELLADLL</sequence>
<dbReference type="PANTHER" id="PTHR11748">
    <property type="entry name" value="D-LACTATE DEHYDROGENASE"/>
    <property type="match status" value="1"/>
</dbReference>
<evidence type="ECO:0000256" key="6">
    <source>
        <dbReference type="ARBA" id="ARBA00023004"/>
    </source>
</evidence>
<dbReference type="PROSITE" id="PS51379">
    <property type="entry name" value="4FE4S_FER_2"/>
    <property type="match status" value="1"/>
</dbReference>
<dbReference type="GO" id="GO:0071949">
    <property type="term" value="F:FAD binding"/>
    <property type="evidence" value="ECO:0007669"/>
    <property type="project" value="InterPro"/>
</dbReference>
<organism evidence="10 11">
    <name type="scientific">Virgisporangium aurantiacum</name>
    <dbReference type="NCBI Taxonomy" id="175570"/>
    <lineage>
        <taxon>Bacteria</taxon>
        <taxon>Bacillati</taxon>
        <taxon>Actinomycetota</taxon>
        <taxon>Actinomycetes</taxon>
        <taxon>Micromonosporales</taxon>
        <taxon>Micromonosporaceae</taxon>
        <taxon>Virgisporangium</taxon>
    </lineage>
</organism>
<keyword evidence="7" id="KW-0411">Iron-sulfur</keyword>
<comment type="cofactor">
    <cofactor evidence="1">
        <name>FAD</name>
        <dbReference type="ChEBI" id="CHEBI:57692"/>
    </cofactor>
</comment>
<comment type="caution">
    <text evidence="10">The sequence shown here is derived from an EMBL/GenBank/DDBJ whole genome shotgun (WGS) entry which is preliminary data.</text>
</comment>
<dbReference type="PROSITE" id="PS51387">
    <property type="entry name" value="FAD_PCMH"/>
    <property type="match status" value="1"/>
</dbReference>
<gene>
    <name evidence="10" type="ORF">Vau01_028160</name>
</gene>
<dbReference type="SUPFAM" id="SSF55103">
    <property type="entry name" value="FAD-linked oxidases, C-terminal domain"/>
    <property type="match status" value="1"/>
</dbReference>
<keyword evidence="3" id="KW-0479">Metal-binding</keyword>
<dbReference type="Gene3D" id="3.30.70.2740">
    <property type="match status" value="1"/>
</dbReference>